<dbReference type="Gene3D" id="2.60.120.1390">
    <property type="match status" value="2"/>
</dbReference>
<comment type="caution">
    <text evidence="1">The sequence shown here is derived from an EMBL/GenBank/DDBJ whole genome shotgun (WGS) entry which is preliminary data.</text>
</comment>
<organism evidence="1">
    <name type="scientific">mine drainage metagenome</name>
    <dbReference type="NCBI Taxonomy" id="410659"/>
    <lineage>
        <taxon>unclassified sequences</taxon>
        <taxon>metagenomes</taxon>
        <taxon>ecological metagenomes</taxon>
    </lineage>
</organism>
<reference evidence="1" key="1">
    <citation type="submission" date="2016-10" db="EMBL/GenBank/DDBJ databases">
        <title>Sequence of Gallionella enrichment culture.</title>
        <authorList>
            <person name="Poehlein A."/>
            <person name="Muehling M."/>
            <person name="Daniel R."/>
        </authorList>
    </citation>
    <scope>NUCLEOTIDE SEQUENCE</scope>
</reference>
<protein>
    <recommendedName>
        <fullName evidence="2">DUF2961 domain-containing protein</fullName>
    </recommendedName>
</protein>
<dbReference type="Pfam" id="PF11175">
    <property type="entry name" value="DUF2961"/>
    <property type="match status" value="1"/>
</dbReference>
<dbReference type="EMBL" id="MLJW01000037">
    <property type="protein sequence ID" value="OIR07441.1"/>
    <property type="molecule type" value="Genomic_DNA"/>
</dbReference>
<evidence type="ECO:0000313" key="1">
    <source>
        <dbReference type="EMBL" id="OIR07441.1"/>
    </source>
</evidence>
<evidence type="ECO:0008006" key="2">
    <source>
        <dbReference type="Google" id="ProtNLM"/>
    </source>
</evidence>
<dbReference type="AlphaFoldDB" id="A0A1J5SG68"/>
<dbReference type="InterPro" id="IPR021345">
    <property type="entry name" value="DUF2961"/>
</dbReference>
<sequence length="486" mass="51597">MKPILPLILLAGAIGVGTNLAAGPAGFLGSLAEPQPGRAMHASSTDRAGMNGDAIFVAPGQTITLLDAKGAGCIHRFWMTLAPRTDVAILSQAILRIYWDGDTNPSVECPLGAFFGVGFGEQRDYISAVLSETSGGYNCYWPMPYHTGARWTLTNGADHPISSFYYNIDYTALDSVPASTRVFHAQFRREDPTHPGRNYTILDTEGAGTYVGTALFMSGKALYFLEGNEAVYVDGAKTPSILGTGTEDYFGSGWYFDRGTYSAPYHGLVIKDEHRVSAYRWHIPDPIPYTKSIRFTIEHGTGDGIEADYSSVAYFYQAGPALPPPPLPANLLPSKPGTMRVLEIPGAVEAESLVGAAVIKGGGAWVQDMGNWGYGELWSKHLALFWSPAGGGSTLTLPVPLKDSAARTATVRMVTGPNCGTVRIALGGAAAPGFVDLYAPSEGVKEVSLPLGERTGDTVLLKLTYVGNNAASVGSLVGIDAIVPHR</sequence>
<gene>
    <name evidence="1" type="ORF">GALL_104000</name>
</gene>
<name>A0A1J5SG68_9ZZZZ</name>
<accession>A0A1J5SG68</accession>
<proteinExistence type="predicted"/>